<comment type="function">
    <text evidence="8">Fluoride-specific ion channel. Important for reducing fluoride concentration in the cell, thus reducing its toxicity.</text>
</comment>
<dbReference type="HAMAP" id="MF_00454">
    <property type="entry name" value="FluC"/>
    <property type="match status" value="1"/>
</dbReference>
<dbReference type="GO" id="GO:0062054">
    <property type="term" value="F:fluoride channel activity"/>
    <property type="evidence" value="ECO:0007669"/>
    <property type="project" value="UniProtKB-UniRule"/>
</dbReference>
<dbReference type="Proteomes" id="UP000263012">
    <property type="component" value="Chromosome"/>
</dbReference>
<feature type="transmembrane region" description="Helical" evidence="8">
    <location>
        <begin position="104"/>
        <end position="123"/>
    </location>
</feature>
<evidence type="ECO:0000256" key="1">
    <source>
        <dbReference type="ARBA" id="ARBA00004651"/>
    </source>
</evidence>
<protein>
    <recommendedName>
        <fullName evidence="8">Fluoride-specific ion channel FluC</fullName>
    </recommendedName>
</protein>
<name>A0A343THF5_9EURY</name>
<accession>A0A343THF5</accession>
<dbReference type="AlphaFoldDB" id="A0A343THF5"/>
<evidence type="ECO:0000256" key="8">
    <source>
        <dbReference type="HAMAP-Rule" id="MF_00454"/>
    </source>
</evidence>
<evidence type="ECO:0000256" key="4">
    <source>
        <dbReference type="ARBA" id="ARBA00022989"/>
    </source>
</evidence>
<feature type="transmembrane region" description="Helical" evidence="8">
    <location>
        <begin position="72"/>
        <end position="92"/>
    </location>
</feature>
<keyword evidence="8" id="KW-0813">Transport</keyword>
<dbReference type="EMBL" id="CP025066">
    <property type="protein sequence ID" value="AUX08527.1"/>
    <property type="molecule type" value="Genomic_DNA"/>
</dbReference>
<proteinExistence type="inferred from homology"/>
<dbReference type="KEGG" id="hdf:AArcSl_0884"/>
<keyword evidence="2 8" id="KW-1003">Cell membrane</keyword>
<comment type="subcellular location">
    <subcellularLocation>
        <location evidence="1 8">Cell membrane</location>
        <topology evidence="1 8">Multi-pass membrane protein</topology>
    </subcellularLocation>
</comment>
<dbReference type="GO" id="GO:0140114">
    <property type="term" value="P:cellular detoxification of fluoride"/>
    <property type="evidence" value="ECO:0007669"/>
    <property type="project" value="UniProtKB-UniRule"/>
</dbReference>
<evidence type="ECO:0000313" key="9">
    <source>
        <dbReference type="EMBL" id="AUX08527.1"/>
    </source>
</evidence>
<dbReference type="InterPro" id="IPR003691">
    <property type="entry name" value="FluC"/>
</dbReference>
<dbReference type="OrthoDB" id="253428at2157"/>
<keyword evidence="10" id="KW-1185">Reference proteome</keyword>
<feature type="transmembrane region" description="Helical" evidence="8">
    <location>
        <begin position="43"/>
        <end position="60"/>
    </location>
</feature>
<evidence type="ECO:0000256" key="2">
    <source>
        <dbReference type="ARBA" id="ARBA00022475"/>
    </source>
</evidence>
<reference evidence="10" key="1">
    <citation type="submission" date="2017-11" db="EMBL/GenBank/DDBJ databases">
        <title>Phenotypic and genomic properties of facultatively anaerobic sulfur-reducing natronoarchaea from hypersaline soda lakes.</title>
        <authorList>
            <person name="Sorokin D.Y."/>
            <person name="Kublanov I.V."/>
            <person name="Roman P."/>
            <person name="Sinninghe Damste J.S."/>
            <person name="Golyshin P.N."/>
            <person name="Rojo D."/>
            <person name="Ciordia S."/>
            <person name="Mena M.D.C."/>
            <person name="Ferrer M."/>
            <person name="Messina E."/>
            <person name="Smedile F."/>
            <person name="La Spada G."/>
            <person name="La Cono V."/>
            <person name="Yakimov M.M."/>
        </authorList>
    </citation>
    <scope>NUCLEOTIDE SEQUENCE [LARGE SCALE GENOMIC DNA]</scope>
    <source>
        <strain evidence="10">AArc-Sl</strain>
    </source>
</reference>
<sequence>MGRLLAVGPRRHALDVAVVAGGGYLGANGRYGISLLVPGTLEATLLVNVLGSFLLGALVYRRVVVGALSSRLRLLFGTGFLSSFTTYSTFVLDATSHPESAVPYVLASYALGFGAVLLARWILRRPATPGRGRNDGGDRE</sequence>
<evidence type="ECO:0000256" key="6">
    <source>
        <dbReference type="ARBA" id="ARBA00035120"/>
    </source>
</evidence>
<comment type="caution">
    <text evidence="8">Lacks conserved residue(s) required for the propagation of feature annotation.</text>
</comment>
<keyword evidence="8" id="KW-0407">Ion channel</keyword>
<feature type="transmembrane region" description="Helical" evidence="8">
    <location>
        <begin position="12"/>
        <end position="31"/>
    </location>
</feature>
<dbReference type="RefSeq" id="WP_119815598.1">
    <property type="nucleotide sequence ID" value="NZ_CP025066.1"/>
</dbReference>
<evidence type="ECO:0000256" key="7">
    <source>
        <dbReference type="ARBA" id="ARBA00035585"/>
    </source>
</evidence>
<comment type="catalytic activity">
    <reaction evidence="7">
        <text>fluoride(in) = fluoride(out)</text>
        <dbReference type="Rhea" id="RHEA:76159"/>
        <dbReference type="ChEBI" id="CHEBI:17051"/>
    </reaction>
    <physiologicalReaction direction="left-to-right" evidence="7">
        <dbReference type="Rhea" id="RHEA:76160"/>
    </physiologicalReaction>
</comment>
<dbReference type="PANTHER" id="PTHR28259">
    <property type="entry name" value="FLUORIDE EXPORT PROTEIN 1-RELATED"/>
    <property type="match status" value="1"/>
</dbReference>
<evidence type="ECO:0000256" key="3">
    <source>
        <dbReference type="ARBA" id="ARBA00022692"/>
    </source>
</evidence>
<dbReference type="GeneID" id="37877229"/>
<keyword evidence="3 8" id="KW-0812">Transmembrane</keyword>
<evidence type="ECO:0000256" key="5">
    <source>
        <dbReference type="ARBA" id="ARBA00023136"/>
    </source>
</evidence>
<dbReference type="PANTHER" id="PTHR28259:SF1">
    <property type="entry name" value="FLUORIDE EXPORT PROTEIN 1-RELATED"/>
    <property type="match status" value="1"/>
</dbReference>
<dbReference type="GO" id="GO:0005886">
    <property type="term" value="C:plasma membrane"/>
    <property type="evidence" value="ECO:0007669"/>
    <property type="project" value="UniProtKB-SubCell"/>
</dbReference>
<evidence type="ECO:0000313" key="10">
    <source>
        <dbReference type="Proteomes" id="UP000263012"/>
    </source>
</evidence>
<dbReference type="Pfam" id="PF02537">
    <property type="entry name" value="CRCB"/>
    <property type="match status" value="1"/>
</dbReference>
<keyword evidence="8" id="KW-0406">Ion transport</keyword>
<organism evidence="9 10">
    <name type="scientific">Halalkaliarchaeum desulfuricum</name>
    <dbReference type="NCBI Taxonomy" id="2055893"/>
    <lineage>
        <taxon>Archaea</taxon>
        <taxon>Methanobacteriati</taxon>
        <taxon>Methanobacteriota</taxon>
        <taxon>Stenosarchaea group</taxon>
        <taxon>Halobacteria</taxon>
        <taxon>Halobacteriales</taxon>
        <taxon>Haloferacaceae</taxon>
        <taxon>Halalkaliarchaeum</taxon>
    </lineage>
</organism>
<keyword evidence="5 8" id="KW-0472">Membrane</keyword>
<keyword evidence="4 8" id="KW-1133">Transmembrane helix</keyword>
<gene>
    <name evidence="8" type="primary">fluC</name>
    <name evidence="8" type="synonym">crcB</name>
    <name evidence="9" type="ORF">AArcSl_0884</name>
</gene>
<comment type="similarity">
    <text evidence="6 8">Belongs to the fluoride channel Fluc/FEX (TC 1.A.43) family.</text>
</comment>